<dbReference type="AlphaFoldDB" id="A0AAW1BPY5"/>
<evidence type="ECO:0000259" key="8">
    <source>
        <dbReference type="PROSITE" id="PS50922"/>
    </source>
</evidence>
<feature type="transmembrane region" description="Helical" evidence="7">
    <location>
        <begin position="194"/>
        <end position="216"/>
    </location>
</feature>
<dbReference type="Proteomes" id="UP001474421">
    <property type="component" value="Unassembled WGS sequence"/>
</dbReference>
<dbReference type="Pfam" id="PF03798">
    <property type="entry name" value="TRAM_LAG1_CLN8"/>
    <property type="match status" value="1"/>
</dbReference>
<name>A0AAW1BPY5_CROAD</name>
<evidence type="ECO:0000256" key="7">
    <source>
        <dbReference type="SAM" id="Phobius"/>
    </source>
</evidence>
<proteinExistence type="predicted"/>
<sequence>MRDLPKERHLLALAGVHEGTLSRLCKESGCRLLLPPRLRGTSPRFRGRPGGRDWPLGEDMARLPEGVTAAIGLPAASGKPNGGQQRLGSFKAGQAKRDPAVNAGFCCRCRSRRNSRLAIEAKSTPRRQGWAGKPADRAEPAGRRKMTIFNKLNVGIAVSSFAIFQLGFHVLSSWLSSRLTSGFNNLDQKKKIEWNTRTVSTFHALVVGIFCVYILLYDEAVNADRVWGNASTVQLNLAITVGYLISDLLLIIFHWKAIGDVFFVIHHVLAIYAYYFVLDRGLLGYFANFRLLAEISTPFVNQRWFFEALGYSKASKANIINGLLMTIMFFLGRIIVIPIYYNSVASEFGTEAYYRLGFAAQSAWFISKRPFSREARGEFLGEIGLRRLELR</sequence>
<keyword evidence="2 5" id="KW-0812">Transmembrane</keyword>
<feature type="transmembrane region" description="Helical" evidence="7">
    <location>
        <begin position="152"/>
        <end position="174"/>
    </location>
</feature>
<reference evidence="9 10" key="1">
    <citation type="journal article" date="2024" name="Proc. Natl. Acad. Sci. U.S.A.">
        <title>The genetic regulatory architecture and epigenomic basis for age-related changes in rattlesnake venom.</title>
        <authorList>
            <person name="Hogan M.P."/>
            <person name="Holding M.L."/>
            <person name="Nystrom G.S."/>
            <person name="Colston T.J."/>
            <person name="Bartlett D.A."/>
            <person name="Mason A.J."/>
            <person name="Ellsworth S.A."/>
            <person name="Rautsaw R.M."/>
            <person name="Lawrence K.C."/>
            <person name="Strickland J.L."/>
            <person name="He B."/>
            <person name="Fraser P."/>
            <person name="Margres M.J."/>
            <person name="Gilbert D.M."/>
            <person name="Gibbs H.L."/>
            <person name="Parkinson C.L."/>
            <person name="Rokyta D.R."/>
        </authorList>
    </citation>
    <scope>NUCLEOTIDE SEQUENCE [LARGE SCALE GENOMIC DNA]</scope>
    <source>
        <strain evidence="9">DRR0105</strain>
    </source>
</reference>
<comment type="subcellular location">
    <subcellularLocation>
        <location evidence="1">Membrane</location>
        <topology evidence="1">Multi-pass membrane protein</topology>
    </subcellularLocation>
</comment>
<protein>
    <submittedName>
        <fullName evidence="9">Transmembrane protein 56</fullName>
    </submittedName>
</protein>
<dbReference type="PANTHER" id="PTHR13439:SF1">
    <property type="entry name" value="TLC DOMAIN-CONTAINING PROTEIN 4"/>
    <property type="match status" value="1"/>
</dbReference>
<evidence type="ECO:0000256" key="6">
    <source>
        <dbReference type="SAM" id="MobiDB-lite"/>
    </source>
</evidence>
<dbReference type="PROSITE" id="PS50922">
    <property type="entry name" value="TLC"/>
    <property type="match status" value="1"/>
</dbReference>
<comment type="caution">
    <text evidence="9">The sequence shown here is derived from an EMBL/GenBank/DDBJ whole genome shotgun (WGS) entry which is preliminary data.</text>
</comment>
<gene>
    <name evidence="9" type="ORF">NXF25_008875</name>
</gene>
<dbReference type="GO" id="GO:0055088">
    <property type="term" value="P:lipid homeostasis"/>
    <property type="evidence" value="ECO:0007669"/>
    <property type="project" value="TreeGrafter"/>
</dbReference>
<keyword evidence="3 7" id="KW-1133">Transmembrane helix</keyword>
<dbReference type="EMBL" id="JAOTOJ010000003">
    <property type="protein sequence ID" value="KAK9404048.1"/>
    <property type="molecule type" value="Genomic_DNA"/>
</dbReference>
<evidence type="ECO:0000313" key="9">
    <source>
        <dbReference type="EMBL" id="KAK9404048.1"/>
    </source>
</evidence>
<evidence type="ECO:0000256" key="5">
    <source>
        <dbReference type="PROSITE-ProRule" id="PRU00205"/>
    </source>
</evidence>
<dbReference type="SMART" id="SM00724">
    <property type="entry name" value="TLC"/>
    <property type="match status" value="1"/>
</dbReference>
<evidence type="ECO:0000256" key="2">
    <source>
        <dbReference type="ARBA" id="ARBA00022692"/>
    </source>
</evidence>
<feature type="region of interest" description="Disordered" evidence="6">
    <location>
        <begin position="118"/>
        <end position="139"/>
    </location>
</feature>
<feature type="transmembrane region" description="Helical" evidence="7">
    <location>
        <begin position="237"/>
        <end position="255"/>
    </location>
</feature>
<dbReference type="PANTHER" id="PTHR13439">
    <property type="entry name" value="CT120 PROTEIN"/>
    <property type="match status" value="1"/>
</dbReference>
<feature type="transmembrane region" description="Helical" evidence="7">
    <location>
        <begin position="261"/>
        <end position="278"/>
    </location>
</feature>
<keyword evidence="4 5" id="KW-0472">Membrane</keyword>
<evidence type="ECO:0000256" key="4">
    <source>
        <dbReference type="ARBA" id="ARBA00023136"/>
    </source>
</evidence>
<feature type="transmembrane region" description="Helical" evidence="7">
    <location>
        <begin position="319"/>
        <end position="340"/>
    </location>
</feature>
<dbReference type="GO" id="GO:0016020">
    <property type="term" value="C:membrane"/>
    <property type="evidence" value="ECO:0007669"/>
    <property type="project" value="UniProtKB-SubCell"/>
</dbReference>
<accession>A0AAW1BPY5</accession>
<evidence type="ECO:0000256" key="3">
    <source>
        <dbReference type="ARBA" id="ARBA00022989"/>
    </source>
</evidence>
<organism evidence="9 10">
    <name type="scientific">Crotalus adamanteus</name>
    <name type="common">Eastern diamondback rattlesnake</name>
    <dbReference type="NCBI Taxonomy" id="8729"/>
    <lineage>
        <taxon>Eukaryota</taxon>
        <taxon>Metazoa</taxon>
        <taxon>Chordata</taxon>
        <taxon>Craniata</taxon>
        <taxon>Vertebrata</taxon>
        <taxon>Euteleostomi</taxon>
        <taxon>Lepidosauria</taxon>
        <taxon>Squamata</taxon>
        <taxon>Bifurcata</taxon>
        <taxon>Unidentata</taxon>
        <taxon>Episquamata</taxon>
        <taxon>Toxicofera</taxon>
        <taxon>Serpentes</taxon>
        <taxon>Colubroidea</taxon>
        <taxon>Viperidae</taxon>
        <taxon>Crotalinae</taxon>
        <taxon>Crotalus</taxon>
    </lineage>
</organism>
<evidence type="ECO:0000256" key="1">
    <source>
        <dbReference type="ARBA" id="ARBA00004141"/>
    </source>
</evidence>
<dbReference type="InterPro" id="IPR050846">
    <property type="entry name" value="TLCD"/>
</dbReference>
<dbReference type="GO" id="GO:0005783">
    <property type="term" value="C:endoplasmic reticulum"/>
    <property type="evidence" value="ECO:0007669"/>
    <property type="project" value="TreeGrafter"/>
</dbReference>
<dbReference type="InterPro" id="IPR006634">
    <property type="entry name" value="TLC-dom"/>
</dbReference>
<keyword evidence="10" id="KW-1185">Reference proteome</keyword>
<feature type="region of interest" description="Disordered" evidence="6">
    <location>
        <begin position="74"/>
        <end position="95"/>
    </location>
</feature>
<evidence type="ECO:0000313" key="10">
    <source>
        <dbReference type="Proteomes" id="UP001474421"/>
    </source>
</evidence>
<feature type="domain" description="TLC" evidence="8">
    <location>
        <begin position="189"/>
        <end position="377"/>
    </location>
</feature>